<accession>A0A9D3S2P7</accession>
<keyword evidence="3" id="KW-0963">Cytoplasm</keyword>
<evidence type="ECO:0000313" key="4">
    <source>
        <dbReference type="EMBL" id="KAG5853214.1"/>
    </source>
</evidence>
<comment type="caution">
    <text evidence="4">The sequence shown here is derived from an EMBL/GenBank/DDBJ whole genome shotgun (WGS) entry which is preliminary data.</text>
</comment>
<dbReference type="GO" id="GO:0009968">
    <property type="term" value="P:negative regulation of signal transduction"/>
    <property type="evidence" value="ECO:0007669"/>
    <property type="project" value="InterPro"/>
</dbReference>
<dbReference type="InterPro" id="IPR038281">
    <property type="entry name" value="RTP801-like_C_sf"/>
</dbReference>
<dbReference type="Gene3D" id="3.90.470.40">
    <property type="entry name" value="RTP801-like"/>
    <property type="match status" value="1"/>
</dbReference>
<reference evidence="4" key="1">
    <citation type="submission" date="2021-01" db="EMBL/GenBank/DDBJ databases">
        <title>A chromosome-scale assembly of European eel, Anguilla anguilla.</title>
        <authorList>
            <person name="Henkel C."/>
            <person name="Jong-Raadsen S.A."/>
            <person name="Dufour S."/>
            <person name="Weltzien F.-A."/>
            <person name="Palstra A.P."/>
            <person name="Pelster B."/>
            <person name="Spaink H.P."/>
            <person name="Van Den Thillart G.E."/>
            <person name="Jansen H."/>
            <person name="Zahm M."/>
            <person name="Klopp C."/>
            <person name="Cedric C."/>
            <person name="Louis A."/>
            <person name="Berthelot C."/>
            <person name="Parey E."/>
            <person name="Roest Crollius H."/>
            <person name="Montfort J."/>
            <person name="Robinson-Rechavi M."/>
            <person name="Bucao C."/>
            <person name="Bouchez O."/>
            <person name="Gislard M."/>
            <person name="Lluch J."/>
            <person name="Milhes M."/>
            <person name="Lampietro C."/>
            <person name="Lopez Roques C."/>
            <person name="Donnadieu C."/>
            <person name="Braasch I."/>
            <person name="Desvignes T."/>
            <person name="Postlethwait J."/>
            <person name="Bobe J."/>
            <person name="Guiguen Y."/>
            <person name="Dirks R."/>
        </authorList>
    </citation>
    <scope>NUCLEOTIDE SEQUENCE</scope>
    <source>
        <strain evidence="4">Tag_6206</strain>
        <tissue evidence="4">Liver</tissue>
    </source>
</reference>
<protein>
    <recommendedName>
        <fullName evidence="6">DNA damage-inducible transcript 4-like protein</fullName>
    </recommendedName>
</protein>
<proteinExistence type="inferred from homology"/>
<dbReference type="OMA" id="GWPPLRH"/>
<gene>
    <name evidence="4" type="ORF">ANANG_G00070720</name>
</gene>
<evidence type="ECO:0000256" key="3">
    <source>
        <dbReference type="ARBA" id="ARBA00022490"/>
    </source>
</evidence>
<dbReference type="InterPro" id="IPR012918">
    <property type="entry name" value="RTP801-like"/>
</dbReference>
<dbReference type="AlphaFoldDB" id="A0A9D3S2P7"/>
<dbReference type="EMBL" id="JAFIRN010000003">
    <property type="protein sequence ID" value="KAG5853214.1"/>
    <property type="molecule type" value="Genomic_DNA"/>
</dbReference>
<dbReference type="Proteomes" id="UP001044222">
    <property type="component" value="Unassembled WGS sequence"/>
</dbReference>
<dbReference type="GO" id="GO:0005737">
    <property type="term" value="C:cytoplasm"/>
    <property type="evidence" value="ECO:0007669"/>
    <property type="project" value="UniProtKB-SubCell"/>
</dbReference>
<name>A0A9D3S2P7_ANGAN</name>
<evidence type="ECO:0008006" key="6">
    <source>
        <dbReference type="Google" id="ProtNLM"/>
    </source>
</evidence>
<keyword evidence="5" id="KW-1185">Reference proteome</keyword>
<comment type="similarity">
    <text evidence="2">Belongs to the DDIT4 family.</text>
</comment>
<evidence type="ECO:0000313" key="5">
    <source>
        <dbReference type="Proteomes" id="UP001044222"/>
    </source>
</evidence>
<evidence type="ECO:0000256" key="1">
    <source>
        <dbReference type="ARBA" id="ARBA00004496"/>
    </source>
</evidence>
<organism evidence="4 5">
    <name type="scientific">Anguilla anguilla</name>
    <name type="common">European freshwater eel</name>
    <name type="synonym">Muraena anguilla</name>
    <dbReference type="NCBI Taxonomy" id="7936"/>
    <lineage>
        <taxon>Eukaryota</taxon>
        <taxon>Metazoa</taxon>
        <taxon>Chordata</taxon>
        <taxon>Craniata</taxon>
        <taxon>Vertebrata</taxon>
        <taxon>Euteleostomi</taxon>
        <taxon>Actinopterygii</taxon>
        <taxon>Neopterygii</taxon>
        <taxon>Teleostei</taxon>
        <taxon>Anguilliformes</taxon>
        <taxon>Anguillidae</taxon>
        <taxon>Anguilla</taxon>
    </lineage>
</organism>
<sequence length="211" mass="23407">MMVYTQALVFGNGMTVVSEEDKIVEFMRKFVHQITSSNKKSISDRSLENSCEFTEAIKSSSEEWLDSGSSMEDCVEEALQLELAKQIELCLSNAKATRLHCRELLLPRRLTARVARDVMVTAADEPCGLRGALLQVLLETKGALHPLGSIAPDRGVTPTFELTVVFKADPDSWAALKSLFAGDTVLRLRPGYRLVKRKLYSSASPVVHDFD</sequence>
<dbReference type="Pfam" id="PF07809">
    <property type="entry name" value="RTP801_C"/>
    <property type="match status" value="1"/>
</dbReference>
<dbReference type="PANTHER" id="PTHR12478:SF18">
    <property type="entry name" value="REGULATED IN DEVELOPMENT AND DNA DAMAGE RESPONSE 2"/>
    <property type="match status" value="1"/>
</dbReference>
<comment type="subcellular location">
    <subcellularLocation>
        <location evidence="1">Cytoplasm</location>
    </subcellularLocation>
</comment>
<dbReference type="OrthoDB" id="10018535at2759"/>
<dbReference type="PANTHER" id="PTHR12478">
    <property type="entry name" value="DNA-DAMAGE-INDUCIBLE TRANSCRIPT 4 PROTEIN DDIT4"/>
    <property type="match status" value="1"/>
</dbReference>
<evidence type="ECO:0000256" key="2">
    <source>
        <dbReference type="ARBA" id="ARBA00010670"/>
    </source>
</evidence>